<proteinExistence type="predicted"/>
<reference evidence="1" key="2">
    <citation type="journal article" date="2021" name="PeerJ">
        <title>Extensive microbial diversity within the chicken gut microbiome revealed by metagenomics and culture.</title>
        <authorList>
            <person name="Gilroy R."/>
            <person name="Ravi A."/>
            <person name="Getino M."/>
            <person name="Pursley I."/>
            <person name="Horton D.L."/>
            <person name="Alikhan N.F."/>
            <person name="Baker D."/>
            <person name="Gharbi K."/>
            <person name="Hall N."/>
            <person name="Watson M."/>
            <person name="Adriaenssens E.M."/>
            <person name="Foster-Nyarko E."/>
            <person name="Jarju S."/>
            <person name="Secka A."/>
            <person name="Antonio M."/>
            <person name="Oren A."/>
            <person name="Chaudhuri R.R."/>
            <person name="La Ragione R."/>
            <person name="Hildebrand F."/>
            <person name="Pallen M.J."/>
        </authorList>
    </citation>
    <scope>NUCLEOTIDE SEQUENCE</scope>
    <source>
        <strain evidence="1">ChiSxjej1B13-7958</strain>
    </source>
</reference>
<dbReference type="AlphaFoldDB" id="A0A9D1DEL1"/>
<name>A0A9D1DEL1_9FIRM</name>
<accession>A0A9D1DEL1</accession>
<evidence type="ECO:0000313" key="1">
    <source>
        <dbReference type="EMBL" id="HIR47791.1"/>
    </source>
</evidence>
<comment type="caution">
    <text evidence="1">The sequence shown here is derived from an EMBL/GenBank/DDBJ whole genome shotgun (WGS) entry which is preliminary data.</text>
</comment>
<sequence>MAGFDESTINFTVFEDDIEQIGVATATLPTLSAIMQTISGAGISGNVEVGIAGYYDTMELGLAFRNFTSCNVRLSEPRLHTIQLRAAMQVEDPTDGVVKIQEIKHVFTVLPKTDAGGSVAPASPTNGSGTYAVRYWATYIDGERVREIDPFNSICFINGTDYLADVRAALGK</sequence>
<organism evidence="1 2">
    <name type="scientific">Candidatus Caccousia avicola</name>
    <dbReference type="NCBI Taxonomy" id="2840721"/>
    <lineage>
        <taxon>Bacteria</taxon>
        <taxon>Bacillati</taxon>
        <taxon>Bacillota</taxon>
        <taxon>Clostridia</taxon>
        <taxon>Eubacteriales</taxon>
        <taxon>Oscillospiraceae</taxon>
        <taxon>Oscillospiraceae incertae sedis</taxon>
        <taxon>Candidatus Caccousia</taxon>
    </lineage>
</organism>
<dbReference type="Pfam" id="PF04985">
    <property type="entry name" value="Phage_tube"/>
    <property type="match status" value="1"/>
</dbReference>
<dbReference type="InterPro" id="IPR006498">
    <property type="entry name" value="Tail_tube"/>
</dbReference>
<gene>
    <name evidence="1" type="ORF">IAB89_09105</name>
</gene>
<dbReference type="EMBL" id="DVGZ01000100">
    <property type="protein sequence ID" value="HIR47791.1"/>
    <property type="molecule type" value="Genomic_DNA"/>
</dbReference>
<dbReference type="Proteomes" id="UP000824242">
    <property type="component" value="Unassembled WGS sequence"/>
</dbReference>
<reference evidence="1" key="1">
    <citation type="submission" date="2020-10" db="EMBL/GenBank/DDBJ databases">
        <authorList>
            <person name="Gilroy R."/>
        </authorList>
    </citation>
    <scope>NUCLEOTIDE SEQUENCE</scope>
    <source>
        <strain evidence="1">ChiSxjej1B13-7958</strain>
    </source>
</reference>
<evidence type="ECO:0000313" key="2">
    <source>
        <dbReference type="Proteomes" id="UP000824242"/>
    </source>
</evidence>
<protein>
    <submittedName>
        <fullName evidence="1">Phage major tail tube protein</fullName>
    </submittedName>
</protein>